<accession>A0A1L9Q1S5</accession>
<dbReference type="GeneID" id="63724889"/>
<evidence type="ECO:0000313" key="4">
    <source>
        <dbReference type="Proteomes" id="UP000184073"/>
    </source>
</evidence>
<dbReference type="Proteomes" id="UP000184073">
    <property type="component" value="Unassembled WGS sequence"/>
</dbReference>
<dbReference type="SUPFAM" id="SSF51338">
    <property type="entry name" value="Composite domain of metallo-dependent hydrolases"/>
    <property type="match status" value="1"/>
</dbReference>
<dbReference type="SUPFAM" id="SSF51556">
    <property type="entry name" value="Metallo-dependent hydrolases"/>
    <property type="match status" value="1"/>
</dbReference>
<evidence type="ECO:0000259" key="2">
    <source>
        <dbReference type="Pfam" id="PF01979"/>
    </source>
</evidence>
<protein>
    <recommendedName>
        <fullName evidence="2">Amidohydrolase-related domain-containing protein</fullName>
    </recommendedName>
</protein>
<dbReference type="EMBL" id="KV878137">
    <property type="protein sequence ID" value="OJJ07652.1"/>
    <property type="molecule type" value="Genomic_DNA"/>
</dbReference>
<dbReference type="PANTHER" id="PTHR43794:SF11">
    <property type="entry name" value="AMIDOHYDROLASE-RELATED DOMAIN-CONTAINING PROTEIN"/>
    <property type="match status" value="1"/>
</dbReference>
<keyword evidence="4" id="KW-1185">Reference proteome</keyword>
<feature type="domain" description="Amidohydrolase-related" evidence="2">
    <location>
        <begin position="57"/>
        <end position="416"/>
    </location>
</feature>
<keyword evidence="1" id="KW-0378">Hydrolase</keyword>
<proteinExistence type="predicted"/>
<dbReference type="Gene3D" id="3.20.20.140">
    <property type="entry name" value="Metal-dependent hydrolases"/>
    <property type="match status" value="1"/>
</dbReference>
<dbReference type="GO" id="GO:0016810">
    <property type="term" value="F:hydrolase activity, acting on carbon-nitrogen (but not peptide) bonds"/>
    <property type="evidence" value="ECO:0007669"/>
    <property type="project" value="InterPro"/>
</dbReference>
<dbReference type="PANTHER" id="PTHR43794">
    <property type="entry name" value="AMINOHYDROLASE SSNA-RELATED"/>
    <property type="match status" value="1"/>
</dbReference>
<evidence type="ECO:0000313" key="3">
    <source>
        <dbReference type="EMBL" id="OJJ07652.1"/>
    </source>
</evidence>
<evidence type="ECO:0000256" key="1">
    <source>
        <dbReference type="ARBA" id="ARBA00022801"/>
    </source>
</evidence>
<name>A0A1L9Q1S5_ASPVE</name>
<dbReference type="STRING" id="1036611.A0A1L9Q1S5"/>
<organism evidence="3 4">
    <name type="scientific">Aspergillus versicolor CBS 583.65</name>
    <dbReference type="NCBI Taxonomy" id="1036611"/>
    <lineage>
        <taxon>Eukaryota</taxon>
        <taxon>Fungi</taxon>
        <taxon>Dikarya</taxon>
        <taxon>Ascomycota</taxon>
        <taxon>Pezizomycotina</taxon>
        <taxon>Eurotiomycetes</taxon>
        <taxon>Eurotiomycetidae</taxon>
        <taxon>Eurotiales</taxon>
        <taxon>Aspergillaceae</taxon>
        <taxon>Aspergillus</taxon>
        <taxon>Aspergillus subgen. Nidulantes</taxon>
    </lineage>
</organism>
<dbReference type="RefSeq" id="XP_040673414.1">
    <property type="nucleotide sequence ID" value="XM_040809378.1"/>
</dbReference>
<dbReference type="InterPro" id="IPR011059">
    <property type="entry name" value="Metal-dep_hydrolase_composite"/>
</dbReference>
<dbReference type="Pfam" id="PF01979">
    <property type="entry name" value="Amidohydro_1"/>
    <property type="match status" value="1"/>
</dbReference>
<gene>
    <name evidence="3" type="ORF">ASPVEDRAFT_202591</name>
</gene>
<dbReference type="VEuPathDB" id="FungiDB:ASPVEDRAFT_202591"/>
<dbReference type="OrthoDB" id="194468at2759"/>
<dbReference type="InterPro" id="IPR050287">
    <property type="entry name" value="MTA/SAH_deaminase"/>
</dbReference>
<dbReference type="InterPro" id="IPR006680">
    <property type="entry name" value="Amidohydro-rel"/>
</dbReference>
<reference evidence="4" key="1">
    <citation type="journal article" date="2017" name="Genome Biol.">
        <title>Comparative genomics reveals high biological diversity and specific adaptations in the industrially and medically important fungal genus Aspergillus.</title>
        <authorList>
            <person name="de Vries R.P."/>
            <person name="Riley R."/>
            <person name="Wiebenga A."/>
            <person name="Aguilar-Osorio G."/>
            <person name="Amillis S."/>
            <person name="Uchima C.A."/>
            <person name="Anderluh G."/>
            <person name="Asadollahi M."/>
            <person name="Askin M."/>
            <person name="Barry K."/>
            <person name="Battaglia E."/>
            <person name="Bayram O."/>
            <person name="Benocci T."/>
            <person name="Braus-Stromeyer S.A."/>
            <person name="Caldana C."/>
            <person name="Canovas D."/>
            <person name="Cerqueira G.C."/>
            <person name="Chen F."/>
            <person name="Chen W."/>
            <person name="Choi C."/>
            <person name="Clum A."/>
            <person name="Dos Santos R.A."/>
            <person name="Damasio A.R."/>
            <person name="Diallinas G."/>
            <person name="Emri T."/>
            <person name="Fekete E."/>
            <person name="Flipphi M."/>
            <person name="Freyberg S."/>
            <person name="Gallo A."/>
            <person name="Gournas C."/>
            <person name="Habgood R."/>
            <person name="Hainaut M."/>
            <person name="Harispe M.L."/>
            <person name="Henrissat B."/>
            <person name="Hilden K.S."/>
            <person name="Hope R."/>
            <person name="Hossain A."/>
            <person name="Karabika E."/>
            <person name="Karaffa L."/>
            <person name="Karanyi Z."/>
            <person name="Krasevec N."/>
            <person name="Kuo A."/>
            <person name="Kusch H."/>
            <person name="LaButti K."/>
            <person name="Lagendijk E.L."/>
            <person name="Lapidus A."/>
            <person name="Levasseur A."/>
            <person name="Lindquist E."/>
            <person name="Lipzen A."/>
            <person name="Logrieco A.F."/>
            <person name="MacCabe A."/>
            <person name="Maekelae M.R."/>
            <person name="Malavazi I."/>
            <person name="Melin P."/>
            <person name="Meyer V."/>
            <person name="Mielnichuk N."/>
            <person name="Miskei M."/>
            <person name="Molnar A.P."/>
            <person name="Mule G."/>
            <person name="Ngan C.Y."/>
            <person name="Orejas M."/>
            <person name="Orosz E."/>
            <person name="Ouedraogo J.P."/>
            <person name="Overkamp K.M."/>
            <person name="Park H.-S."/>
            <person name="Perrone G."/>
            <person name="Piumi F."/>
            <person name="Punt P.J."/>
            <person name="Ram A.F."/>
            <person name="Ramon A."/>
            <person name="Rauscher S."/>
            <person name="Record E."/>
            <person name="Riano-Pachon D.M."/>
            <person name="Robert V."/>
            <person name="Roehrig J."/>
            <person name="Ruller R."/>
            <person name="Salamov A."/>
            <person name="Salih N.S."/>
            <person name="Samson R.A."/>
            <person name="Sandor E."/>
            <person name="Sanguinetti M."/>
            <person name="Schuetze T."/>
            <person name="Sepcic K."/>
            <person name="Shelest E."/>
            <person name="Sherlock G."/>
            <person name="Sophianopoulou V."/>
            <person name="Squina F.M."/>
            <person name="Sun H."/>
            <person name="Susca A."/>
            <person name="Todd R.B."/>
            <person name="Tsang A."/>
            <person name="Unkles S.E."/>
            <person name="van de Wiele N."/>
            <person name="van Rossen-Uffink D."/>
            <person name="Oliveira J.V."/>
            <person name="Vesth T.C."/>
            <person name="Visser J."/>
            <person name="Yu J.-H."/>
            <person name="Zhou M."/>
            <person name="Andersen M.R."/>
            <person name="Archer D.B."/>
            <person name="Baker S.E."/>
            <person name="Benoit I."/>
            <person name="Brakhage A.A."/>
            <person name="Braus G.H."/>
            <person name="Fischer R."/>
            <person name="Frisvad J.C."/>
            <person name="Goldman G.H."/>
            <person name="Houbraken J."/>
            <person name="Oakley B."/>
            <person name="Pocsi I."/>
            <person name="Scazzocchio C."/>
            <person name="Seiboth B."/>
            <person name="vanKuyk P.A."/>
            <person name="Wortman J."/>
            <person name="Dyer P.S."/>
            <person name="Grigoriev I.V."/>
        </authorList>
    </citation>
    <scope>NUCLEOTIDE SEQUENCE [LARGE SCALE GENOMIC DNA]</scope>
    <source>
        <strain evidence="4">CBS 583.65</strain>
    </source>
</reference>
<sequence>MTGKYVLTGGYVTTLDDSLGDFPIGAVLVEDGIIKAVGKAEDFETTGAEIIDTTDGVVIPGMVDTHRHTSMSLTRGIGADQALMHFLSNTYMRWLPATGVEDMRLSALVGALEALDSGVTTIIDTCESFHSREHAEAELQGLKDSGIRAFYAYGMCDLEYDGIPTGKDAWNARLGHLTEMNAANSSSESLVKVALQLSLLGTVPFELTTKEIEYAHQHEMLCCSHSCGLKNSCITTGIDELADNNLMMPGHVYIHCTNLTDRQMALIAQSQGKIAIAMETDMQMGMGIPPIRACLEHGIQPSLSIDTAAAVAPDLLFQMRLALQTQRCLDNEASHNRRLVPMTLEYTCRDALIWGTRNGADAVGLGDQIGTLTPGKRADIVFLSNKRFLSPSAFPLGTAVLHSTAADVDTVLVNGVIRKRDGQLVGQDVDLIRKKAKEGLQRILDNLETMMPEMTPEQISKYTVDAERSSRVNLAGAYNQDSRGDGFRQT</sequence>
<dbReference type="Gene3D" id="2.30.40.10">
    <property type="entry name" value="Urease, subunit C, domain 1"/>
    <property type="match status" value="1"/>
</dbReference>
<dbReference type="AlphaFoldDB" id="A0A1L9Q1S5"/>
<dbReference type="InterPro" id="IPR032466">
    <property type="entry name" value="Metal_Hydrolase"/>
</dbReference>